<proteinExistence type="inferred from homology"/>
<dbReference type="GeneID" id="73380288"/>
<evidence type="ECO:0000256" key="5">
    <source>
        <dbReference type="ARBA" id="ARBA00038013"/>
    </source>
</evidence>
<keyword evidence="9" id="KW-1185">Reference proteome</keyword>
<evidence type="ECO:0000256" key="6">
    <source>
        <dbReference type="SAM" id="MobiDB-lite"/>
    </source>
</evidence>
<dbReference type="Proteomes" id="UP001202479">
    <property type="component" value="Unassembled WGS sequence"/>
</dbReference>
<reference evidence="8" key="1">
    <citation type="journal article" date="2022" name="DNA Res.">
        <title>Genome analysis of five recently described species of the CUG-Ser clade uncovers Candida theae as a new hybrid lineage with pathogenic potential in the Candida parapsilosis species complex.</title>
        <authorList>
            <person name="Mixao V."/>
            <person name="Del Olmo V."/>
            <person name="Hegedusova E."/>
            <person name="Saus E."/>
            <person name="Pryszcz L."/>
            <person name="Cillingova A."/>
            <person name="Nosek J."/>
            <person name="Gabaldon T."/>
        </authorList>
    </citation>
    <scope>NUCLEOTIDE SEQUENCE</scope>
    <source>
        <strain evidence="8">CBS 10844</strain>
    </source>
</reference>
<dbReference type="EMBL" id="JAHUZD010000095">
    <property type="protein sequence ID" value="KAI3404479.1"/>
    <property type="molecule type" value="Genomic_DNA"/>
</dbReference>
<dbReference type="GO" id="GO:0005741">
    <property type="term" value="C:mitochondrial outer membrane"/>
    <property type="evidence" value="ECO:0007669"/>
    <property type="project" value="TreeGrafter"/>
</dbReference>
<dbReference type="GO" id="GO:0016236">
    <property type="term" value="P:macroautophagy"/>
    <property type="evidence" value="ECO:0007669"/>
    <property type="project" value="TreeGrafter"/>
</dbReference>
<feature type="region of interest" description="Disordered" evidence="6">
    <location>
        <begin position="195"/>
        <end position="224"/>
    </location>
</feature>
<evidence type="ECO:0008006" key="10">
    <source>
        <dbReference type="Google" id="ProtNLM"/>
    </source>
</evidence>
<comment type="similarity">
    <text evidence="5">Belongs to the ATG33 family.</text>
</comment>
<feature type="region of interest" description="Disordered" evidence="6">
    <location>
        <begin position="128"/>
        <end position="174"/>
    </location>
</feature>
<sequence length="296" mass="32755">MAVRSCISTIKLLGLGSLGLLTTSIIYQSIQNIPQLIDGINSIYQLNLSTLNHQILKTKQYILGSRIINGVLTGLSTLFFSLAFKYSAVDEKHPYLIYAAIGAPLSLFGLYYKAWIYEDKILSKSESGKDRKHTKFTSPVTSSVSTSDIEYEDGDEGEDAGGKEKKKDYSEPTETISKVCSAENELGRSYVHLSDESGISTPTSTQPPSPQIKQQNNQHEDEDEDDIVIGESSEQPRKAKTVEEIEVDAEVETILIKKEVVQDLKHIRSGYYIASYISGVSLTLAVVGLFGDFYFL</sequence>
<evidence type="ECO:0000313" key="8">
    <source>
        <dbReference type="EMBL" id="KAI3404479.1"/>
    </source>
</evidence>
<feature type="compositionally biased region" description="Low complexity" evidence="6">
    <location>
        <begin position="137"/>
        <end position="147"/>
    </location>
</feature>
<keyword evidence="2 7" id="KW-0812">Transmembrane</keyword>
<organism evidence="8 9">
    <name type="scientific">Candida oxycetoniae</name>
    <dbReference type="NCBI Taxonomy" id="497107"/>
    <lineage>
        <taxon>Eukaryota</taxon>
        <taxon>Fungi</taxon>
        <taxon>Dikarya</taxon>
        <taxon>Ascomycota</taxon>
        <taxon>Saccharomycotina</taxon>
        <taxon>Pichiomycetes</taxon>
        <taxon>Debaryomycetaceae</taxon>
        <taxon>Candida/Lodderomyces clade</taxon>
        <taxon>Candida</taxon>
    </lineage>
</organism>
<accession>A0AAI9SWP9</accession>
<feature type="transmembrane region" description="Helical" evidence="7">
    <location>
        <begin position="271"/>
        <end position="295"/>
    </location>
</feature>
<evidence type="ECO:0000313" key="9">
    <source>
        <dbReference type="Proteomes" id="UP001202479"/>
    </source>
</evidence>
<evidence type="ECO:0000256" key="1">
    <source>
        <dbReference type="ARBA" id="ARBA00004141"/>
    </source>
</evidence>
<protein>
    <recommendedName>
        <fullName evidence="10">Autophagy-related protein 33</fullName>
    </recommendedName>
</protein>
<dbReference type="InterPro" id="IPR051668">
    <property type="entry name" value="ATG33"/>
</dbReference>
<comment type="caution">
    <text evidence="8">The sequence shown here is derived from an EMBL/GenBank/DDBJ whole genome shotgun (WGS) entry which is preliminary data.</text>
</comment>
<dbReference type="GO" id="GO:0000422">
    <property type="term" value="P:autophagy of mitochondrion"/>
    <property type="evidence" value="ECO:0007669"/>
    <property type="project" value="TreeGrafter"/>
</dbReference>
<feature type="compositionally biased region" description="Basic and acidic residues" evidence="6">
    <location>
        <begin position="160"/>
        <end position="170"/>
    </location>
</feature>
<keyword evidence="4 7" id="KW-0472">Membrane</keyword>
<dbReference type="PANTHER" id="PTHR37278">
    <property type="entry name" value="AUTOPHAGY-RELATED PROTEIN 33-RELATED"/>
    <property type="match status" value="1"/>
</dbReference>
<dbReference type="RefSeq" id="XP_049180224.1">
    <property type="nucleotide sequence ID" value="XM_049323925.1"/>
</dbReference>
<name>A0AAI9SWP9_9ASCO</name>
<evidence type="ECO:0000256" key="3">
    <source>
        <dbReference type="ARBA" id="ARBA00022989"/>
    </source>
</evidence>
<evidence type="ECO:0000256" key="2">
    <source>
        <dbReference type="ARBA" id="ARBA00022692"/>
    </source>
</evidence>
<feature type="transmembrane region" description="Helical" evidence="7">
    <location>
        <begin position="67"/>
        <end position="89"/>
    </location>
</feature>
<evidence type="ECO:0000256" key="4">
    <source>
        <dbReference type="ARBA" id="ARBA00023136"/>
    </source>
</evidence>
<evidence type="ECO:0000256" key="7">
    <source>
        <dbReference type="SAM" id="Phobius"/>
    </source>
</evidence>
<gene>
    <name evidence="8" type="ORF">KGF56_002671</name>
</gene>
<feature type="compositionally biased region" description="Acidic residues" evidence="6">
    <location>
        <begin position="149"/>
        <end position="159"/>
    </location>
</feature>
<feature type="transmembrane region" description="Helical" evidence="7">
    <location>
        <begin position="95"/>
        <end position="114"/>
    </location>
</feature>
<dbReference type="AlphaFoldDB" id="A0AAI9SWP9"/>
<comment type="subcellular location">
    <subcellularLocation>
        <location evidence="1">Membrane</location>
        <topology evidence="1">Multi-pass membrane protein</topology>
    </subcellularLocation>
</comment>
<keyword evidence="3 7" id="KW-1133">Transmembrane helix</keyword>
<dbReference type="PANTHER" id="PTHR37278:SF1">
    <property type="entry name" value="AUTOPHAGY-RELATED PROTEIN 33-RELATED"/>
    <property type="match status" value="1"/>
</dbReference>